<dbReference type="PANTHER" id="PTHR37305:SF1">
    <property type="entry name" value="MEMBRANE PROTEIN"/>
    <property type="match status" value="1"/>
</dbReference>
<sequence>MRTFWTLVGYEYRKIFRRRATWAALALGLVFLVVTSQISLFGGYYLDGEFVETNRQRLAADRAFAAALSGRPLDDALFDTAAAAFAAIPADAPLYQATAEYNEIARPYEPVWETLGFFFSSEELRAETTGWGQAFYSQRKAWMAERIGAIQASEATRAALLRWDSQVKQPWTYRFTQGWSGFFTYLEMIGFLVMFLSAVLLAPLFAGEYARGTDPLLRTCRHGVGKLGAAKLATGLGVTLGLYVLFGTATAAVMALTYGVEAGDAPLQLLQIGFAYPLTLGQAAAWGLVCVLGGCLLMTALLLLASAALRSAFPVVVGATVLLLVPMMFDLDPTSAPLWPLLALNLLPSRMMKFENIFCPAPYDFFGTVLPQYIVFPAAAILFSLPLAALAMRAYRRHQG</sequence>
<gene>
    <name evidence="2" type="ORF">H9945_04750</name>
</gene>
<dbReference type="AlphaFoldDB" id="A0A9D2M6X6"/>
<proteinExistence type="predicted"/>
<dbReference type="EMBL" id="DWYG01000069">
    <property type="protein sequence ID" value="HJB41789.1"/>
    <property type="molecule type" value="Genomic_DNA"/>
</dbReference>
<organism evidence="2 3">
    <name type="scientific">Candidatus Gemmiger avicola</name>
    <dbReference type="NCBI Taxonomy" id="2838605"/>
    <lineage>
        <taxon>Bacteria</taxon>
        <taxon>Bacillati</taxon>
        <taxon>Bacillota</taxon>
        <taxon>Clostridia</taxon>
        <taxon>Eubacteriales</taxon>
        <taxon>Gemmiger</taxon>
    </lineage>
</organism>
<protein>
    <submittedName>
        <fullName evidence="2">Uncharacterized protein</fullName>
    </submittedName>
</protein>
<dbReference type="PANTHER" id="PTHR37305">
    <property type="entry name" value="INTEGRAL MEMBRANE PROTEIN-RELATED"/>
    <property type="match status" value="1"/>
</dbReference>
<feature type="transmembrane region" description="Helical" evidence="1">
    <location>
        <begin position="21"/>
        <end position="46"/>
    </location>
</feature>
<keyword evidence="1" id="KW-0812">Transmembrane</keyword>
<dbReference type="Proteomes" id="UP000886803">
    <property type="component" value="Unassembled WGS sequence"/>
</dbReference>
<feature type="transmembrane region" description="Helical" evidence="1">
    <location>
        <begin position="227"/>
        <end position="260"/>
    </location>
</feature>
<evidence type="ECO:0000313" key="3">
    <source>
        <dbReference type="Proteomes" id="UP000886803"/>
    </source>
</evidence>
<evidence type="ECO:0000256" key="1">
    <source>
        <dbReference type="SAM" id="Phobius"/>
    </source>
</evidence>
<feature type="transmembrane region" description="Helical" evidence="1">
    <location>
        <begin position="182"/>
        <end position="206"/>
    </location>
</feature>
<evidence type="ECO:0000313" key="2">
    <source>
        <dbReference type="EMBL" id="HJB41789.1"/>
    </source>
</evidence>
<keyword evidence="1" id="KW-0472">Membrane</keyword>
<accession>A0A9D2M6X6</accession>
<feature type="transmembrane region" description="Helical" evidence="1">
    <location>
        <begin position="373"/>
        <end position="395"/>
    </location>
</feature>
<name>A0A9D2M6X6_9FIRM</name>
<reference evidence="2" key="1">
    <citation type="journal article" date="2021" name="PeerJ">
        <title>Extensive microbial diversity within the chicken gut microbiome revealed by metagenomics and culture.</title>
        <authorList>
            <person name="Gilroy R."/>
            <person name="Ravi A."/>
            <person name="Getino M."/>
            <person name="Pursley I."/>
            <person name="Horton D.L."/>
            <person name="Alikhan N.F."/>
            <person name="Baker D."/>
            <person name="Gharbi K."/>
            <person name="Hall N."/>
            <person name="Watson M."/>
            <person name="Adriaenssens E.M."/>
            <person name="Foster-Nyarko E."/>
            <person name="Jarju S."/>
            <person name="Secka A."/>
            <person name="Antonio M."/>
            <person name="Oren A."/>
            <person name="Chaudhuri R.R."/>
            <person name="La Ragione R."/>
            <person name="Hildebrand F."/>
            <person name="Pallen M.J."/>
        </authorList>
    </citation>
    <scope>NUCLEOTIDE SEQUENCE</scope>
    <source>
        <strain evidence="2">ChiBcec8-13705</strain>
    </source>
</reference>
<feature type="transmembrane region" description="Helical" evidence="1">
    <location>
        <begin position="311"/>
        <end position="329"/>
    </location>
</feature>
<feature type="transmembrane region" description="Helical" evidence="1">
    <location>
        <begin position="280"/>
        <end position="304"/>
    </location>
</feature>
<reference evidence="2" key="2">
    <citation type="submission" date="2021-04" db="EMBL/GenBank/DDBJ databases">
        <authorList>
            <person name="Gilroy R."/>
        </authorList>
    </citation>
    <scope>NUCLEOTIDE SEQUENCE</scope>
    <source>
        <strain evidence="2">ChiBcec8-13705</strain>
    </source>
</reference>
<keyword evidence="1" id="KW-1133">Transmembrane helix</keyword>
<comment type="caution">
    <text evidence="2">The sequence shown here is derived from an EMBL/GenBank/DDBJ whole genome shotgun (WGS) entry which is preliminary data.</text>
</comment>